<feature type="transmembrane region" description="Helical" evidence="2">
    <location>
        <begin position="449"/>
        <end position="467"/>
    </location>
</feature>
<feature type="transmembrane region" description="Helical" evidence="2">
    <location>
        <begin position="180"/>
        <end position="203"/>
    </location>
</feature>
<dbReference type="InterPro" id="IPR010656">
    <property type="entry name" value="DctM"/>
</dbReference>
<keyword evidence="5" id="KW-1185">Reference proteome</keyword>
<feature type="transmembrane region" description="Helical" evidence="2">
    <location>
        <begin position="413"/>
        <end position="443"/>
    </location>
</feature>
<dbReference type="eggNOG" id="COG4666">
    <property type="taxonomic scope" value="Bacteria"/>
</dbReference>
<dbReference type="KEGG" id="mme:Marme_2408"/>
<feature type="transmembrane region" description="Helical" evidence="2">
    <location>
        <begin position="300"/>
        <end position="322"/>
    </location>
</feature>
<name>F2JUZ1_MARM1</name>
<feature type="transmembrane region" description="Helical" evidence="2">
    <location>
        <begin position="564"/>
        <end position="585"/>
    </location>
</feature>
<keyword evidence="1" id="KW-0997">Cell inner membrane</keyword>
<dbReference type="GO" id="GO:0005886">
    <property type="term" value="C:plasma membrane"/>
    <property type="evidence" value="ECO:0007669"/>
    <property type="project" value="UniProtKB-SubCell"/>
</dbReference>
<keyword evidence="1" id="KW-0813">Transport</keyword>
<reference evidence="4 5" key="1">
    <citation type="journal article" date="2012" name="Stand. Genomic Sci.">
        <title>Complete genome sequence of the melanogenic marine bacterium Marinomonas mediterranea type strain (MMB-1(T)).</title>
        <authorList>
            <person name="Lucas-Elio P."/>
            <person name="Goodwin L."/>
            <person name="Woyke T."/>
            <person name="Pitluck S."/>
            <person name="Nolan M."/>
            <person name="Kyrpides N.C."/>
            <person name="Detter J.C."/>
            <person name="Copeland A."/>
            <person name="Teshima H."/>
            <person name="Bruce D."/>
            <person name="Detter C."/>
            <person name="Tapia R."/>
            <person name="Han S."/>
            <person name="Land M.L."/>
            <person name="Ivanova N."/>
            <person name="Mikhailova N."/>
            <person name="Johnston A.W."/>
            <person name="Sanchez-Amat A."/>
        </authorList>
    </citation>
    <scope>NUCLEOTIDE SEQUENCE [LARGE SCALE GENOMIC DNA]</scope>
    <source>
        <strain evidence="5">ATCC 700492 / JCM 21426 / NBRC 103028 / MMB-1</strain>
    </source>
</reference>
<dbReference type="OrthoDB" id="9759894at2"/>
<gene>
    <name evidence="4" type="ordered locus">Marme_2408</name>
</gene>
<evidence type="ECO:0000313" key="4">
    <source>
        <dbReference type="EMBL" id="ADZ91645.1"/>
    </source>
</evidence>
<keyword evidence="1" id="KW-1003">Cell membrane</keyword>
<feature type="transmembrane region" description="Helical" evidence="2">
    <location>
        <begin position="616"/>
        <end position="636"/>
    </location>
</feature>
<dbReference type="GO" id="GO:0022857">
    <property type="term" value="F:transmembrane transporter activity"/>
    <property type="evidence" value="ECO:0007669"/>
    <property type="project" value="UniProtKB-UniRule"/>
</dbReference>
<dbReference type="PATRIC" id="fig|717774.3.peg.2490"/>
<feature type="transmembrane region" description="Helical" evidence="2">
    <location>
        <begin position="47"/>
        <end position="64"/>
    </location>
</feature>
<dbReference type="InterPro" id="IPR011853">
    <property type="entry name" value="TRAP_DctM-Dct_fused"/>
</dbReference>
<dbReference type="EMBL" id="CP002583">
    <property type="protein sequence ID" value="ADZ91645.1"/>
    <property type="molecule type" value="Genomic_DNA"/>
</dbReference>
<feature type="transmembrane region" description="Helical" evidence="2">
    <location>
        <begin position="76"/>
        <end position="99"/>
    </location>
</feature>
<dbReference type="STRING" id="717774.Marme_2408"/>
<feature type="transmembrane region" description="Helical" evidence="2">
    <location>
        <begin position="375"/>
        <end position="392"/>
    </location>
</feature>
<dbReference type="PANTHER" id="PTHR43849:SF2">
    <property type="entry name" value="BLL3936 PROTEIN"/>
    <property type="match status" value="1"/>
</dbReference>
<sequence>MKACQTTTLGNYIDTLSNTLGAFIAIAAICFSADVFSRLGLAIYTEQYLAVILGASLALVFLKQKKQKGENRVQTSGLTLTVDLICAGLGFVTSLYLAFSYPNLVEHQLDLPLDGLMVSAILFALVLEGLRRVVGITLVIVVLLFMTFALVGSHFSGPLQTRAIGLDQLFVYIGVDTNGMLGLTLNVAATIVIGFILFGQLLLRSGGADFFNDMALALMGKRRGGSGKIATIASALFGSISGVVVSNIVATGVVTIRMMKQGGFKSHTAGAIETVASTGGQIMPPVMGAVAFLMAEFLQISYGAVVLAALVPAVLYYIALYIQVDLEAAKENILPIDPDLIPSKRHVLRNGWVFIIPFAAVILALFTFNQRPETAALWGALGALVVGMVKGYKGKKMNAKVVKECLQETGHSIVDIIMIGASAGFIIGILNITGLGFGLTYFLVELGQGNLLVLLLISALVCIVLGMGMPTVGVYLLLAVLVAPSLIQVGVEPIAAHLFIFYLGMMSMVTPPIAIGAFFAASIADSDPMKTAVSAMRLGWTAYIIPFLFVTTPALLLIGDWSQIVVTISCALIGVWSVSVGFAGFFKVRLNVLYRLAFVAAGGLFLWPNLGSDNSFFELKVAGVILLIAAVATTRFGHSKDHEKKPNSSVTKSTHL</sequence>
<dbReference type="PANTHER" id="PTHR43849">
    <property type="entry name" value="BLL3936 PROTEIN"/>
    <property type="match status" value="1"/>
</dbReference>
<feature type="transmembrane region" description="Helical" evidence="2">
    <location>
        <begin position="134"/>
        <end position="155"/>
    </location>
</feature>
<dbReference type="Pfam" id="PF06808">
    <property type="entry name" value="DctM"/>
    <property type="match status" value="1"/>
</dbReference>
<keyword evidence="2" id="KW-1133">Transmembrane helix</keyword>
<comment type="function">
    <text evidence="1">Part of the tripartite ATP-independent periplasmic (TRAP) transport system.</text>
</comment>
<evidence type="ECO:0000313" key="5">
    <source>
        <dbReference type="Proteomes" id="UP000001062"/>
    </source>
</evidence>
<dbReference type="AlphaFoldDB" id="F2JUZ1"/>
<comment type="subcellular location">
    <subcellularLocation>
        <location evidence="1">Cell inner membrane</location>
        <topology evidence="1">Multi-pass membrane protein</topology>
    </subcellularLocation>
</comment>
<keyword evidence="2" id="KW-0472">Membrane</keyword>
<dbReference type="PRINTS" id="PR00173">
    <property type="entry name" value="EDTRNSPORT"/>
</dbReference>
<keyword evidence="2" id="KW-0812">Transmembrane</keyword>
<evidence type="ECO:0000256" key="1">
    <source>
        <dbReference type="RuleBase" id="RU369079"/>
    </source>
</evidence>
<organism evidence="4 5">
    <name type="scientific">Marinomonas mediterranea (strain ATCC 700492 / JCM 21426 / NBRC 103028 / MMB-1)</name>
    <dbReference type="NCBI Taxonomy" id="717774"/>
    <lineage>
        <taxon>Bacteria</taxon>
        <taxon>Pseudomonadati</taxon>
        <taxon>Pseudomonadota</taxon>
        <taxon>Gammaproteobacteria</taxon>
        <taxon>Oceanospirillales</taxon>
        <taxon>Oceanospirillaceae</taxon>
        <taxon>Marinomonas</taxon>
    </lineage>
</organism>
<feature type="transmembrane region" description="Helical" evidence="2">
    <location>
        <begin position="592"/>
        <end position="610"/>
    </location>
</feature>
<feature type="transmembrane region" description="Helical" evidence="2">
    <location>
        <begin position="20"/>
        <end position="41"/>
    </location>
</feature>
<feature type="transmembrane region" description="Helical" evidence="2">
    <location>
        <begin position="351"/>
        <end position="369"/>
    </location>
</feature>
<dbReference type="RefSeq" id="WP_013661549.1">
    <property type="nucleotide sequence ID" value="NC_015276.1"/>
</dbReference>
<protein>
    <submittedName>
        <fullName evidence="4">TRAP transporter, 4TM/12TM fusion protein</fullName>
    </submittedName>
</protein>
<dbReference type="HOGENOM" id="CLU_007041_3_1_6"/>
<accession>F2JUZ1</accession>
<dbReference type="Proteomes" id="UP000001062">
    <property type="component" value="Chromosome"/>
</dbReference>
<proteinExistence type="predicted"/>
<feature type="transmembrane region" description="Helical" evidence="2">
    <location>
        <begin position="111"/>
        <end position="127"/>
    </location>
</feature>
<evidence type="ECO:0000256" key="2">
    <source>
        <dbReference type="SAM" id="Phobius"/>
    </source>
</evidence>
<feature type="domain" description="TRAP C4-dicarboxylate transport system permease DctM subunit" evidence="3">
    <location>
        <begin position="123"/>
        <end position="559"/>
    </location>
</feature>
<feature type="transmembrane region" description="Helical" evidence="2">
    <location>
        <begin position="497"/>
        <end position="519"/>
    </location>
</feature>
<dbReference type="NCBIfam" id="TIGR02123">
    <property type="entry name" value="TRAP_fused"/>
    <property type="match status" value="1"/>
</dbReference>
<feature type="transmembrane region" description="Helical" evidence="2">
    <location>
        <begin position="229"/>
        <end position="250"/>
    </location>
</feature>
<feature type="transmembrane region" description="Helical" evidence="2">
    <location>
        <begin position="540"/>
        <end position="558"/>
    </location>
</feature>
<evidence type="ECO:0000259" key="3">
    <source>
        <dbReference type="Pfam" id="PF06808"/>
    </source>
</evidence>